<keyword evidence="1" id="KW-0488">Methylation</keyword>
<evidence type="ECO:0000256" key="4">
    <source>
        <dbReference type="ARBA" id="ARBA00023288"/>
    </source>
</evidence>
<dbReference type="PROSITE" id="PS51420">
    <property type="entry name" value="RHO"/>
    <property type="match status" value="2"/>
</dbReference>
<dbReference type="InterPro" id="IPR003578">
    <property type="entry name" value="Small_GTPase_Rho"/>
</dbReference>
<evidence type="ECO:0000256" key="1">
    <source>
        <dbReference type="ARBA" id="ARBA00022481"/>
    </source>
</evidence>
<evidence type="ECO:0000256" key="2">
    <source>
        <dbReference type="ARBA" id="ARBA00022741"/>
    </source>
</evidence>
<evidence type="ECO:0000313" key="7">
    <source>
        <dbReference type="Proteomes" id="UP000267029"/>
    </source>
</evidence>
<accession>A0A0R3ULJ9</accession>
<dbReference type="SMART" id="SM00176">
    <property type="entry name" value="RAN"/>
    <property type="match status" value="1"/>
</dbReference>
<dbReference type="Gene3D" id="3.40.50.300">
    <property type="entry name" value="P-loop containing nucleotide triphosphate hydrolases"/>
    <property type="match status" value="2"/>
</dbReference>
<dbReference type="InterPro" id="IPR027417">
    <property type="entry name" value="P-loop_NTPase"/>
</dbReference>
<dbReference type="FunFam" id="3.40.50.300:FF:000118">
    <property type="entry name" value="Rho-related GTP-binding protein RhoG"/>
    <property type="match status" value="1"/>
</dbReference>
<dbReference type="CDD" id="cd01871">
    <property type="entry name" value="Rac1_like"/>
    <property type="match status" value="1"/>
</dbReference>
<keyword evidence="7" id="KW-1185">Reference proteome</keyword>
<dbReference type="GO" id="GO:0007264">
    <property type="term" value="P:small GTPase-mediated signal transduction"/>
    <property type="evidence" value="ECO:0007669"/>
    <property type="project" value="InterPro"/>
</dbReference>
<sequence>MQAIKCVVVGDGAVGKTCLLISYTSNAFPGEYIPTVFDNYSANVMVDKKPVNLGLWDTAGQEDYDRLRPLSYPQTDVFLICFSVVSPASFENVRAKWVPEIRHHCPKTPVILVGTKLDLREDRETLEKLKAHKLAPITYPQGLALSKEINAIRYLECSALTQTGLKAVFDEAIRAVLIPHTKLNKRTCSLCVVVGDDTVGKTSLIMRYTHEPEFDINSYVPDASNTFALRVMAAETPIRLTVWDTSGHQRYERLRQLSYPQTNVFLVCYAIDDFKSVCDVEKVWIPELRHFCPDAAIILVGTKCDCRQASQPNVSGSPPVVSPSRGNSMAKKNDLYTYVECSALTGEGIKNVFDTVIRAAINPGRKSKRHQCSVM</sequence>
<name>A0A0R3ULJ9_MESCO</name>
<dbReference type="SMART" id="SM00173">
    <property type="entry name" value="RAS"/>
    <property type="match status" value="1"/>
</dbReference>
<reference evidence="6 7" key="1">
    <citation type="submission" date="2018-10" db="EMBL/GenBank/DDBJ databases">
        <authorList>
            <consortium name="Pathogen Informatics"/>
        </authorList>
    </citation>
    <scope>NUCLEOTIDE SEQUENCE [LARGE SCALE GENOMIC DNA]</scope>
</reference>
<keyword evidence="3" id="KW-0342">GTP-binding</keyword>
<dbReference type="SUPFAM" id="SSF52540">
    <property type="entry name" value="P-loop containing nucleoside triphosphate hydrolases"/>
    <property type="match status" value="2"/>
</dbReference>
<organism evidence="6 7">
    <name type="scientific">Mesocestoides corti</name>
    <name type="common">Flatworm</name>
    <dbReference type="NCBI Taxonomy" id="53468"/>
    <lineage>
        <taxon>Eukaryota</taxon>
        <taxon>Metazoa</taxon>
        <taxon>Spiralia</taxon>
        <taxon>Lophotrochozoa</taxon>
        <taxon>Platyhelminthes</taxon>
        <taxon>Cestoda</taxon>
        <taxon>Eucestoda</taxon>
        <taxon>Cyclophyllidea</taxon>
        <taxon>Mesocestoididae</taxon>
        <taxon>Mesocestoides</taxon>
    </lineage>
</organism>
<dbReference type="InterPro" id="IPR005225">
    <property type="entry name" value="Small_GTP-bd"/>
</dbReference>
<dbReference type="NCBIfam" id="TIGR00231">
    <property type="entry name" value="small_GTP"/>
    <property type="match status" value="2"/>
</dbReference>
<gene>
    <name evidence="6" type="ORF">MCOS_LOCUS8557</name>
</gene>
<proteinExistence type="predicted"/>
<keyword evidence="4" id="KW-0449">Lipoprotein</keyword>
<dbReference type="PRINTS" id="PR00449">
    <property type="entry name" value="RASTRNSFRMNG"/>
</dbReference>
<dbReference type="OrthoDB" id="8830751at2759"/>
<dbReference type="AlphaFoldDB" id="A0A0R3ULJ9"/>
<dbReference type="PROSITE" id="PS51421">
    <property type="entry name" value="RAS"/>
    <property type="match status" value="1"/>
</dbReference>
<evidence type="ECO:0000256" key="5">
    <source>
        <dbReference type="ARBA" id="ARBA00023289"/>
    </source>
</evidence>
<dbReference type="PROSITE" id="PS51419">
    <property type="entry name" value="RAB"/>
    <property type="match status" value="1"/>
</dbReference>
<dbReference type="STRING" id="53468.A0A0R3ULJ9"/>
<dbReference type="PANTHER" id="PTHR24072">
    <property type="entry name" value="RHO FAMILY GTPASE"/>
    <property type="match status" value="1"/>
</dbReference>
<dbReference type="FunFam" id="3.40.50.300:FF:000088">
    <property type="entry name" value="Ras-related C3 botulinum toxin substrate 1"/>
    <property type="match status" value="1"/>
</dbReference>
<evidence type="ECO:0000313" key="6">
    <source>
        <dbReference type="EMBL" id="VDD82554.1"/>
    </source>
</evidence>
<dbReference type="GO" id="GO:0003924">
    <property type="term" value="F:GTPase activity"/>
    <property type="evidence" value="ECO:0007669"/>
    <property type="project" value="InterPro"/>
</dbReference>
<dbReference type="Proteomes" id="UP000267029">
    <property type="component" value="Unassembled WGS sequence"/>
</dbReference>
<dbReference type="SMART" id="SM00175">
    <property type="entry name" value="RAB"/>
    <property type="match status" value="2"/>
</dbReference>
<keyword evidence="2" id="KW-0547">Nucleotide-binding</keyword>
<keyword evidence="5" id="KW-0636">Prenylation</keyword>
<dbReference type="GO" id="GO:0005525">
    <property type="term" value="F:GTP binding"/>
    <property type="evidence" value="ECO:0007669"/>
    <property type="project" value="UniProtKB-KW"/>
</dbReference>
<dbReference type="SMART" id="SM00174">
    <property type="entry name" value="RHO"/>
    <property type="match status" value="2"/>
</dbReference>
<evidence type="ECO:0000256" key="3">
    <source>
        <dbReference type="ARBA" id="ARBA00023134"/>
    </source>
</evidence>
<protein>
    <submittedName>
        <fullName evidence="6">Uncharacterized protein</fullName>
    </submittedName>
</protein>
<dbReference type="EMBL" id="UXSR01005532">
    <property type="protein sequence ID" value="VDD82554.1"/>
    <property type="molecule type" value="Genomic_DNA"/>
</dbReference>
<dbReference type="Pfam" id="PF00071">
    <property type="entry name" value="Ras"/>
    <property type="match status" value="2"/>
</dbReference>
<dbReference type="InterPro" id="IPR001806">
    <property type="entry name" value="Small_GTPase"/>
</dbReference>